<accession>A0A1J5RQN2</accession>
<sequence>MKTTTPPLLTKIYAADLALRILSAEEKLRALFEGFPKRMSQPGNA</sequence>
<organism evidence="1">
    <name type="scientific">mine drainage metagenome</name>
    <dbReference type="NCBI Taxonomy" id="410659"/>
    <lineage>
        <taxon>unclassified sequences</taxon>
        <taxon>metagenomes</taxon>
        <taxon>ecological metagenomes</taxon>
    </lineage>
</organism>
<name>A0A1J5RQN2_9ZZZZ</name>
<proteinExistence type="predicted"/>
<dbReference type="AlphaFoldDB" id="A0A1J5RQN2"/>
<evidence type="ECO:0000313" key="1">
    <source>
        <dbReference type="EMBL" id="OIQ98025.1"/>
    </source>
</evidence>
<comment type="caution">
    <text evidence="1">The sequence shown here is derived from an EMBL/GenBank/DDBJ whole genome shotgun (WGS) entry which is preliminary data.</text>
</comment>
<gene>
    <name evidence="1" type="ORF">GALL_199460</name>
</gene>
<reference evidence="1" key="1">
    <citation type="submission" date="2016-10" db="EMBL/GenBank/DDBJ databases">
        <title>Sequence of Gallionella enrichment culture.</title>
        <authorList>
            <person name="Poehlein A."/>
            <person name="Muehling M."/>
            <person name="Daniel R."/>
        </authorList>
    </citation>
    <scope>NUCLEOTIDE SEQUENCE</scope>
</reference>
<protein>
    <submittedName>
        <fullName evidence="1">Uncharacterized protein</fullName>
    </submittedName>
</protein>
<dbReference type="EMBL" id="MLJW01000124">
    <property type="protein sequence ID" value="OIQ98025.1"/>
    <property type="molecule type" value="Genomic_DNA"/>
</dbReference>